<name>A0A167LW90_CALVF</name>
<reference evidence="1 2" key="1">
    <citation type="journal article" date="2016" name="Mol. Biol. Evol.">
        <title>Comparative Genomics of Early-Diverging Mushroom-Forming Fungi Provides Insights into the Origins of Lignocellulose Decay Capabilities.</title>
        <authorList>
            <person name="Nagy L.G."/>
            <person name="Riley R."/>
            <person name="Tritt A."/>
            <person name="Adam C."/>
            <person name="Daum C."/>
            <person name="Floudas D."/>
            <person name="Sun H."/>
            <person name="Yadav J.S."/>
            <person name="Pangilinan J."/>
            <person name="Larsson K.H."/>
            <person name="Matsuura K."/>
            <person name="Barry K."/>
            <person name="Labutti K."/>
            <person name="Kuo R."/>
            <person name="Ohm R.A."/>
            <person name="Bhattacharya S.S."/>
            <person name="Shirouzu T."/>
            <person name="Yoshinaga Y."/>
            <person name="Martin F.M."/>
            <person name="Grigoriev I.V."/>
            <person name="Hibbett D.S."/>
        </authorList>
    </citation>
    <scope>NUCLEOTIDE SEQUENCE [LARGE SCALE GENOMIC DNA]</scope>
    <source>
        <strain evidence="1 2">TUFC12733</strain>
    </source>
</reference>
<keyword evidence="2" id="KW-1185">Reference proteome</keyword>
<accession>A0A167LW90</accession>
<gene>
    <name evidence="1" type="ORF">CALVIDRAFT_527567</name>
</gene>
<dbReference type="AlphaFoldDB" id="A0A167LW90"/>
<organism evidence="1 2">
    <name type="scientific">Calocera viscosa (strain TUFC12733)</name>
    <dbReference type="NCBI Taxonomy" id="1330018"/>
    <lineage>
        <taxon>Eukaryota</taxon>
        <taxon>Fungi</taxon>
        <taxon>Dikarya</taxon>
        <taxon>Basidiomycota</taxon>
        <taxon>Agaricomycotina</taxon>
        <taxon>Dacrymycetes</taxon>
        <taxon>Dacrymycetales</taxon>
        <taxon>Dacrymycetaceae</taxon>
        <taxon>Calocera</taxon>
    </lineage>
</organism>
<dbReference type="Proteomes" id="UP000076738">
    <property type="component" value="Unassembled WGS sequence"/>
</dbReference>
<dbReference type="EMBL" id="KV417285">
    <property type="protein sequence ID" value="KZO96094.1"/>
    <property type="molecule type" value="Genomic_DNA"/>
</dbReference>
<sequence>MWILSTVIKQNGNLRRIMECLEWLSRSGGTKQYTWNEKPQRMVTEQISNWGKVDAGTRKGLIPLVKCITNNSLHFDSVNGELINYLWIQPTIAMEPLPQDLVPADVDAEVQKQVALKAVVTLIARPVKVGSDKMAFQNGFDFIMWAARTNPALERACERVRNIHQTAPDNNIGSLYNDEPGLLQRLTAKLGTPSDPRVFLSDISVYEEFDASGWLNMMEERGVTTLFHGTHENDDIPLLKTLLNHATGKPLGPANTPAERVRAGLQRLQDKLTELERGD</sequence>
<evidence type="ECO:0000313" key="2">
    <source>
        <dbReference type="Proteomes" id="UP000076738"/>
    </source>
</evidence>
<protein>
    <submittedName>
        <fullName evidence="1">Uncharacterized protein</fullName>
    </submittedName>
</protein>
<proteinExistence type="predicted"/>
<evidence type="ECO:0000313" key="1">
    <source>
        <dbReference type="EMBL" id="KZO96094.1"/>
    </source>
</evidence>